<dbReference type="Proteomes" id="UP000765338">
    <property type="component" value="Unassembled WGS sequence"/>
</dbReference>
<organism evidence="3 4">
    <name type="scientific">Bombella mellum</name>
    <dbReference type="NCBI Taxonomy" id="2039288"/>
    <lineage>
        <taxon>Bacteria</taxon>
        <taxon>Pseudomonadati</taxon>
        <taxon>Pseudomonadota</taxon>
        <taxon>Alphaproteobacteria</taxon>
        <taxon>Acetobacterales</taxon>
        <taxon>Acetobacteraceae</taxon>
        <taxon>Bombella</taxon>
    </lineage>
</organism>
<keyword evidence="2" id="KW-1133">Transmembrane helix</keyword>
<feature type="transmembrane region" description="Helical" evidence="2">
    <location>
        <begin position="91"/>
        <end position="111"/>
    </location>
</feature>
<evidence type="ECO:0000256" key="1">
    <source>
        <dbReference type="SAM" id="MobiDB-lite"/>
    </source>
</evidence>
<comment type="caution">
    <text evidence="3">The sequence shown here is derived from an EMBL/GenBank/DDBJ whole genome shotgun (WGS) entry which is preliminary data.</text>
</comment>
<keyword evidence="2" id="KW-0812">Transmembrane</keyword>
<gene>
    <name evidence="3" type="ORF">CPA56_00860</name>
</gene>
<evidence type="ECO:0008006" key="5">
    <source>
        <dbReference type="Google" id="ProtNLM"/>
    </source>
</evidence>
<evidence type="ECO:0000313" key="4">
    <source>
        <dbReference type="Proteomes" id="UP000765338"/>
    </source>
</evidence>
<keyword evidence="4" id="KW-1185">Reference proteome</keyword>
<proteinExistence type="predicted"/>
<evidence type="ECO:0000313" key="3">
    <source>
        <dbReference type="EMBL" id="MBA5726548.1"/>
    </source>
</evidence>
<dbReference type="EMBL" id="PDLY01000001">
    <property type="protein sequence ID" value="MBA5726548.1"/>
    <property type="molecule type" value="Genomic_DNA"/>
</dbReference>
<accession>A0ABR5ZQP5</accession>
<reference evidence="3 4" key="1">
    <citation type="submission" date="2017-10" db="EMBL/GenBank/DDBJ databases">
        <authorList>
            <person name="Jakob F."/>
        </authorList>
    </citation>
    <scope>NUCLEOTIDE SEQUENCE [LARGE SCALE GENOMIC DNA]</scope>
    <source>
        <strain evidence="3 4">TMW 2.1889</strain>
    </source>
</reference>
<protein>
    <recommendedName>
        <fullName evidence="5">AsmA-like C-terminal domain-containing protein</fullName>
    </recommendedName>
</protein>
<evidence type="ECO:0000256" key="2">
    <source>
        <dbReference type="SAM" id="Phobius"/>
    </source>
</evidence>
<feature type="region of interest" description="Disordered" evidence="1">
    <location>
        <begin position="883"/>
        <end position="903"/>
    </location>
</feature>
<name>A0ABR5ZQP5_9PROT</name>
<sequence>MPRAVLPLSGAGSVRPSMLNGCRRLWPSSDAGPACRSVAGLPLRRRGFFMSAGPLRPLSQAARCFFPVGFRWWSLCLGFCVMTWQTILRRVAFGLLVPLVGLLLVTALLLGRLAQGPLDVTGLSHRWGEPFAHPGGGTLSWEHMALSWKPRQKGHSAKLLLSMDGVRFRAGAAGGDGGPVEADMPVQMLEHVGVVFKLASLLHGRLGIRSLDVQGLRLTAFRDGEGHFGLGSLKRNAARHGGGGPSLASVIPYHLDLHDIELTVRDETRPDSTMVVALPELKADYAWQTGWQGQVVATIQAPGLGDAPGMSTVRLTGDMAPDGADRTHWKLSVSPFRLPVLASWLPLSPEQEKGLAIPNLPLSFHLEGQLNGRDLFGQFDHMDGEMEVGAGEIDRPGKIPFRLTAARSTFRLGPAQAGQAEPLAMTLHMDLKALDSLNRTVPFILDAHGRMDHLTSPREIGLTVDGHVAAFDFATLASVWPDGTAKGARRWMTTNMTAGRGENLNLQLSFTSHSGWGGLDVTKLGGDLVGHGLDVTWMDGMQPVTGEDAQARFLDDGRLLIDVQHGHLADGRGGSVAVPTGRIILSGLLSHEQTGDFSLGLEGPLPAFVSVLSSPRLNLLSRNPVNPAETGGTLKGVLSLTLPLRSHIQMKEMSFGAEFDLQKIWLVMPSLGHIQEGWGHLSITDSGLTVKGGAQFRGLVVTGSLFDSFQANMPGRLLLKADLKTPLGAAEFRSLGLPAALTQESVIQGRGTGHVVYSQFGEGPGHRRGTAFVQADLGGLGVRASFWQKPLGVPAGLQGSISWQDGHMTRLDDIQAYGPQLALRAEGRMRDGQLGGLSLVHFQLGRTTGSAVMDWPLKGGSADGHYQIDVQAGTLDITPWLGGRKAGRSDRETGSAGVRKRATHGVKPVLPPGIWSIGLSAARMIYGKEQQARHVTASLRWAAQRLQAASFHAAQPFVSFDLSPAPGQIGALDVKLSIADFGKLLASTGMYDQLAGGTFELQGHCQPVAAGVETERSMGLGLGLPPFSGRLRVDHMNLENPPAPLVIATLAAPMHWGQLSRRRFEDVQVRASFGVAGGRLDLEEARASNAIAGGTMKGQLDFRQSTLHMQGTLSPFFGVNRAAGSFFGAQKGRGIMSMTYTLEGSLARPEMHVNPFSALVPGVLRRLFE</sequence>
<keyword evidence="2" id="KW-0472">Membrane</keyword>